<sequence>MTELIVTGPHLDGPLGHLPLYHSTFDRFSTTSKDITRVSQTDSRSSFESFCSRASIYKEIVTDTQTDSPPDLPSVRPDENTSKELPVRHDYKPEEDTERHKPAGAEFDAQTPEKQDKSSPVKNLNGDSRQVNGSGIRTTSKKYYLRSILEIDKCSIECNASGSNDPESETEKKSSVAKRVAARKAYEAAGEQVIAQGKENDNQQEIPTKGNLKKIDSNDGQVLPIRENPGKKDDVDDQQELPIKDDLGKKKSVEDK</sequence>
<reference evidence="2" key="2">
    <citation type="journal article" date="2023" name="IMA Fungus">
        <title>Comparative genomic study of the Penicillium genus elucidates a diverse pangenome and 15 lateral gene transfer events.</title>
        <authorList>
            <person name="Petersen C."/>
            <person name="Sorensen T."/>
            <person name="Nielsen M.R."/>
            <person name="Sondergaard T.E."/>
            <person name="Sorensen J.L."/>
            <person name="Fitzpatrick D.A."/>
            <person name="Frisvad J.C."/>
            <person name="Nielsen K.L."/>
        </authorList>
    </citation>
    <scope>NUCLEOTIDE SEQUENCE</scope>
    <source>
        <strain evidence="2">IBT 16849</strain>
    </source>
</reference>
<feature type="region of interest" description="Disordered" evidence="1">
    <location>
        <begin position="194"/>
        <end position="256"/>
    </location>
</feature>
<feature type="compositionally biased region" description="Polar residues" evidence="1">
    <location>
        <begin position="120"/>
        <end position="137"/>
    </location>
</feature>
<keyword evidence="3" id="KW-1185">Reference proteome</keyword>
<feature type="compositionally biased region" description="Basic and acidic residues" evidence="1">
    <location>
        <begin position="76"/>
        <end position="103"/>
    </location>
</feature>
<gene>
    <name evidence="2" type="ORF">N7472_002669</name>
</gene>
<dbReference type="AlphaFoldDB" id="A0A9W9MRJ5"/>
<feature type="compositionally biased region" description="Basic and acidic residues" evidence="1">
    <location>
        <begin position="242"/>
        <end position="256"/>
    </location>
</feature>
<evidence type="ECO:0000313" key="3">
    <source>
        <dbReference type="Proteomes" id="UP001150879"/>
    </source>
</evidence>
<organism evidence="2 3">
    <name type="scientific">Penicillium cf. griseofulvum</name>
    <dbReference type="NCBI Taxonomy" id="2972120"/>
    <lineage>
        <taxon>Eukaryota</taxon>
        <taxon>Fungi</taxon>
        <taxon>Dikarya</taxon>
        <taxon>Ascomycota</taxon>
        <taxon>Pezizomycotina</taxon>
        <taxon>Eurotiomycetes</taxon>
        <taxon>Eurotiomycetidae</taxon>
        <taxon>Eurotiales</taxon>
        <taxon>Aspergillaceae</taxon>
        <taxon>Penicillium</taxon>
    </lineage>
</organism>
<comment type="caution">
    <text evidence="2">The sequence shown here is derived from an EMBL/GenBank/DDBJ whole genome shotgun (WGS) entry which is preliminary data.</text>
</comment>
<proteinExistence type="predicted"/>
<dbReference type="EMBL" id="JAPQKP010000002">
    <property type="protein sequence ID" value="KAJ5206221.1"/>
    <property type="molecule type" value="Genomic_DNA"/>
</dbReference>
<reference evidence="2" key="1">
    <citation type="submission" date="2022-11" db="EMBL/GenBank/DDBJ databases">
        <authorList>
            <person name="Petersen C."/>
        </authorList>
    </citation>
    <scope>NUCLEOTIDE SEQUENCE</scope>
    <source>
        <strain evidence="2">IBT 16849</strain>
    </source>
</reference>
<feature type="region of interest" description="Disordered" evidence="1">
    <location>
        <begin position="61"/>
        <end position="137"/>
    </location>
</feature>
<dbReference type="OrthoDB" id="4353632at2759"/>
<dbReference type="Proteomes" id="UP001150879">
    <property type="component" value="Unassembled WGS sequence"/>
</dbReference>
<evidence type="ECO:0000256" key="1">
    <source>
        <dbReference type="SAM" id="MobiDB-lite"/>
    </source>
</evidence>
<name>A0A9W9MRJ5_9EURO</name>
<evidence type="ECO:0000313" key="2">
    <source>
        <dbReference type="EMBL" id="KAJ5206221.1"/>
    </source>
</evidence>
<protein>
    <submittedName>
        <fullName evidence="2">Uncharacterized protein</fullName>
    </submittedName>
</protein>
<accession>A0A9W9MRJ5</accession>